<reference evidence="1 2" key="1">
    <citation type="journal article" date="2018" name="Mol. Biol. Evol.">
        <title>Broad Genomic Sampling Reveals a Smut Pathogenic Ancestry of the Fungal Clade Ustilaginomycotina.</title>
        <authorList>
            <person name="Kijpornyongpan T."/>
            <person name="Mondo S.J."/>
            <person name="Barry K."/>
            <person name="Sandor L."/>
            <person name="Lee J."/>
            <person name="Lipzen A."/>
            <person name="Pangilinan J."/>
            <person name="LaButti K."/>
            <person name="Hainaut M."/>
            <person name="Henrissat B."/>
            <person name="Grigoriev I.V."/>
            <person name="Spatafora J.W."/>
            <person name="Aime M.C."/>
        </authorList>
    </citation>
    <scope>NUCLEOTIDE SEQUENCE [LARGE SCALE GENOMIC DNA]</scope>
    <source>
        <strain evidence="1 2">SA 807</strain>
    </source>
</reference>
<gene>
    <name evidence="1" type="ORF">IE53DRAFT_384130</name>
</gene>
<dbReference type="Proteomes" id="UP000245626">
    <property type="component" value="Unassembled WGS sequence"/>
</dbReference>
<evidence type="ECO:0000313" key="1">
    <source>
        <dbReference type="EMBL" id="PWN53378.1"/>
    </source>
</evidence>
<protein>
    <submittedName>
        <fullName evidence="1">Uncharacterized protein</fullName>
    </submittedName>
</protein>
<name>A0ACD0P5G1_9BASI</name>
<organism evidence="1 2">
    <name type="scientific">Violaceomyces palustris</name>
    <dbReference type="NCBI Taxonomy" id="1673888"/>
    <lineage>
        <taxon>Eukaryota</taxon>
        <taxon>Fungi</taxon>
        <taxon>Dikarya</taxon>
        <taxon>Basidiomycota</taxon>
        <taxon>Ustilaginomycotina</taxon>
        <taxon>Ustilaginomycetes</taxon>
        <taxon>Violaceomycetales</taxon>
        <taxon>Violaceomycetaceae</taxon>
        <taxon>Violaceomyces</taxon>
    </lineage>
</organism>
<evidence type="ECO:0000313" key="2">
    <source>
        <dbReference type="Proteomes" id="UP000245626"/>
    </source>
</evidence>
<accession>A0ACD0P5G1</accession>
<sequence length="1050" mass="113455">MGRLSPSHFDDLFLSKLKSVCLYTLQKLNTSDAIQGAYDLCEQNSRRDAALDRFLQQPGATIDTRPPTASSSTLPPIPTDLEPWEHRIWRRRRRREERSRARAANDESARNLNDPSRSTATTNSFLVAPPPRLLAADDSGDSSESEEEANQPLAPPLPPAPPPVFKKPDYTFEQFVDHLDPNSKFLARLCEILITQTAAEALVRKRKEEQNHPRVAGWRRSRSGGGGVGGERAGRARSSSPRMNSSDIEAEWNNLARGGAGMATDRARGRNRPEQNLNPEIPSSPDGYRVVNLSLEGGLEAWPPSSTAAAGVTSTSLLLNPSRTSVVVGSRLQRVGANGPAQAAPRARRRSFRSLAMQRRSERRDSTRQADELSLSGGRRLISANVGTDDDDETERGLGSDDFFGGDFNYSAVRVDERGNLNDQLLGREGLNSANNADSGETSRARRINLDLTLGNSSAREVGRFPELDSLATFATGSNTRQIGGTRTPSDNEGNGGDPSWLTRAIGAEGDSSSGRRLGRSLRFLSRFYGPQSTENILRHADETLARVRRVTRRNDPSLNVAGRGVRARAQHGVAGHLSDEDENGERADTLSLLPRAVGQDYFESLGTLERRVSELHDDLEATESRRVLRRSQRGIASTGSRRLAIEGYGSMTTPEAEALHLAFLNSLNAFRASIQHHFLGAFLKAYESENDLLVDEEDEGGGDDPDGEAFGVDNDDGQALGEGGTNPSSVHPPWPSTNLLDQLGVGGGPRNGISTTLTNATLTESPLMSTNLNLPLLPSLQPLNPLDRGSSWRLSALRASLARSRVRSRALDRQVRNTRLLEDEDGEEEGGEEESEGPIGGGSNGQRALGEALEPSGSGAAVQGDSSSTTFNGLLQVGATDGPRQSDSVDVPTLATAAAVARTNTDLDDQGEMGEGRLGETTQGSRRMNSLSRRNAIRVSHTPNTTSPSSNRDWSSNDRAGPALPGGLGRDVSSSGSEEVSVQRREEFTEFTLAHRRRDDSGVGRSEDVDDEEDGGGLEENAGSGESGLGRTRRRRASLGSLNDIDRRR</sequence>
<proteinExistence type="predicted"/>
<keyword evidence="2" id="KW-1185">Reference proteome</keyword>
<dbReference type="EMBL" id="KZ819728">
    <property type="protein sequence ID" value="PWN53378.1"/>
    <property type="molecule type" value="Genomic_DNA"/>
</dbReference>